<evidence type="ECO:0000313" key="3">
    <source>
        <dbReference type="EMBL" id="UQA90731.1"/>
    </source>
</evidence>
<feature type="domain" description="DUF6292" evidence="2">
    <location>
        <begin position="249"/>
        <end position="341"/>
    </location>
</feature>
<gene>
    <name evidence="3" type="ORF">K9S39_01460</name>
</gene>
<dbReference type="EMBL" id="CP086322">
    <property type="protein sequence ID" value="UQA90731.1"/>
    <property type="molecule type" value="Genomic_DNA"/>
</dbReference>
<keyword evidence="4" id="KW-1185">Reference proteome</keyword>
<dbReference type="Proteomes" id="UP000830115">
    <property type="component" value="Chromosome"/>
</dbReference>
<name>A0ABY4M3B5_9ACTN</name>
<evidence type="ECO:0000256" key="1">
    <source>
        <dbReference type="SAM" id="MobiDB-lite"/>
    </source>
</evidence>
<sequence>MIRAGRAGQVQTMADLAASQKMSLGRFRNTKQHLREGHPASISSPGAKTLLWDAEQTSAFNAGDPIPDITGPDSDEDLLDRQEAAAELGVTARTWNSYRYDPRLSEHVVLVPERAAGDDRPQVEHWPRGVIRAFKAGRPGKGQGPTAGKPKGSGDMVPRDQIVPLIAELLDGDPAVTAAAVVDELGVAMTTAMRGLAQLRGRRIADLVEAEPSLSLDAAAARLGYPAITRRRAIAAAQDEQRRRAVQPYLQDVADALAEAGAAEAGEVEVLQSGDHLAAAIVLQPGQSAQAVVWDERYGWRTATSRRHPIGKGGAPEGEGIRYLSADLQPKPADVLEALADGRRGRKRPAR</sequence>
<reference evidence="3" key="1">
    <citation type="submission" date="2021-10" db="EMBL/GenBank/DDBJ databases">
        <title>Streptomyces nigrumlapis sp.nov.,an antimicrobial producing actinobacterium isolated from Black Gobi rocks.</title>
        <authorList>
            <person name="Wen Y."/>
            <person name="Zhang W."/>
            <person name="Liu X.G."/>
        </authorList>
    </citation>
    <scope>NUCLEOTIDE SEQUENCE</scope>
    <source>
        <strain evidence="3">ST13-2-2</strain>
    </source>
</reference>
<evidence type="ECO:0000313" key="4">
    <source>
        <dbReference type="Proteomes" id="UP000830115"/>
    </source>
</evidence>
<feature type="region of interest" description="Disordered" evidence="1">
    <location>
        <begin position="135"/>
        <end position="157"/>
    </location>
</feature>
<protein>
    <submittedName>
        <fullName evidence="3">DUF6292 family protein</fullName>
    </submittedName>
</protein>
<dbReference type="Pfam" id="PF19809">
    <property type="entry name" value="DUF6292"/>
    <property type="match status" value="1"/>
</dbReference>
<dbReference type="InterPro" id="IPR046259">
    <property type="entry name" value="DUF6292"/>
</dbReference>
<evidence type="ECO:0000259" key="2">
    <source>
        <dbReference type="Pfam" id="PF19809"/>
    </source>
</evidence>
<accession>A0ABY4M3B5</accession>
<dbReference type="RefSeq" id="WP_248861498.1">
    <property type="nucleotide sequence ID" value="NZ_CP086322.1"/>
</dbReference>
<proteinExistence type="predicted"/>
<organism evidence="3 4">
    <name type="scientific">Streptomyces halobius</name>
    <dbReference type="NCBI Taxonomy" id="2879846"/>
    <lineage>
        <taxon>Bacteria</taxon>
        <taxon>Bacillati</taxon>
        <taxon>Actinomycetota</taxon>
        <taxon>Actinomycetes</taxon>
        <taxon>Kitasatosporales</taxon>
        <taxon>Streptomycetaceae</taxon>
        <taxon>Streptomyces</taxon>
    </lineage>
</organism>